<comment type="caution">
    <text evidence="2">The sequence shown here is derived from an EMBL/GenBank/DDBJ whole genome shotgun (WGS) entry which is preliminary data.</text>
</comment>
<dbReference type="Proteomes" id="UP000265631">
    <property type="component" value="Unassembled WGS sequence"/>
</dbReference>
<keyword evidence="3" id="KW-1185">Reference proteome</keyword>
<evidence type="ECO:0000259" key="1">
    <source>
        <dbReference type="Pfam" id="PF06985"/>
    </source>
</evidence>
<dbReference type="PANTHER" id="PTHR33112:SF1">
    <property type="entry name" value="HETEROKARYON INCOMPATIBILITY DOMAIN-CONTAINING PROTEIN"/>
    <property type="match status" value="1"/>
</dbReference>
<gene>
    <name evidence="2" type="ORF">FIE12Z_11236</name>
</gene>
<organism evidence="2 3">
    <name type="scientific">Fusarium flagelliforme</name>
    <dbReference type="NCBI Taxonomy" id="2675880"/>
    <lineage>
        <taxon>Eukaryota</taxon>
        <taxon>Fungi</taxon>
        <taxon>Dikarya</taxon>
        <taxon>Ascomycota</taxon>
        <taxon>Pezizomycotina</taxon>
        <taxon>Sordariomycetes</taxon>
        <taxon>Hypocreomycetidae</taxon>
        <taxon>Hypocreales</taxon>
        <taxon>Nectriaceae</taxon>
        <taxon>Fusarium</taxon>
        <taxon>Fusarium incarnatum-equiseti species complex</taxon>
    </lineage>
</organism>
<dbReference type="PANTHER" id="PTHR33112">
    <property type="entry name" value="DOMAIN PROTEIN, PUTATIVE-RELATED"/>
    <property type="match status" value="1"/>
</dbReference>
<dbReference type="EMBL" id="PXXK01000425">
    <property type="protein sequence ID" value="RFN44522.1"/>
    <property type="molecule type" value="Genomic_DNA"/>
</dbReference>
<protein>
    <recommendedName>
        <fullName evidence="1">Heterokaryon incompatibility domain-containing protein</fullName>
    </recommendedName>
</protein>
<name>A0A395M9E0_9HYPO</name>
<sequence>MERVNWSTNNNPAQNARDWQTSDLCKQCQDVDLDKVLIAPIHPPEQNRYSEVFKLRISEELLCPLCRFYARLVPAEYRLQLVKSPTFPFNDGRDPDYLFFDIMVPYPYRTDFLRNRDNKIVPIEKAESGGSRYLDVDSQAIDYGVLKNWISHSMKVRLIDCHSRTVTVYGHGDRYVALSYVWGPREEGHSSDDPKSTLRDLNGKSIQVSNVIQDAITVTMGLDLQYLWVDQVCINQDDAEEKQQLLRCMDSIYNQAFLTIVAAAGNRASYDLPGVAYYESAFKKVENSTWSGRGWTFQESFFSRRFLMFTDEQVIFECGGMLQTEDRVRDLDAPTMECGINDLSNIIAQCDGKAQPTSLISLIEKFTCRQLTKEEDVLEAMGGLFNFHSHLEPCIETFWGLPIRWCGYRMLKADLDAYRAGNSHFKHEDIAGAILLGLQWSPNNGERPVTRREGFPSWSWSSWKTVVHGRSYPSTDDETPSGFSIPMHVVTTNNGLVAVNEAFARSLASVRSYETMGYTQTLQFDTQVLEVPFVKWKDYEGRSSYPEDLSIGYIRFGIPRESVRFAVVRSTGSELLSPISRQSSTFRALVWPLFLTCSTADTEDIWKDPGTRTIECVVIGHEYGLLVQTRNGVSKRVGLVRFKCEFLIDGRMRSYNDLDEKWKWSYKVEEVDLRDYFPGSVRTVYLG</sequence>
<evidence type="ECO:0000313" key="3">
    <source>
        <dbReference type="Proteomes" id="UP000265631"/>
    </source>
</evidence>
<dbReference type="AlphaFoldDB" id="A0A395M9E0"/>
<reference evidence="2 3" key="1">
    <citation type="journal article" date="2018" name="PLoS Pathog.">
        <title>Evolution of structural diversity of trichothecenes, a family of toxins produced by plant pathogenic and entomopathogenic fungi.</title>
        <authorList>
            <person name="Proctor R.H."/>
            <person name="McCormick S.P."/>
            <person name="Kim H.S."/>
            <person name="Cardoza R.E."/>
            <person name="Stanley A.M."/>
            <person name="Lindo L."/>
            <person name="Kelly A."/>
            <person name="Brown D.W."/>
            <person name="Lee T."/>
            <person name="Vaughan M.M."/>
            <person name="Alexander N.J."/>
            <person name="Busman M."/>
            <person name="Gutierrez S."/>
        </authorList>
    </citation>
    <scope>NUCLEOTIDE SEQUENCE [LARGE SCALE GENOMIC DNA]</scope>
    <source>
        <strain evidence="2 3">NRRL 13405</strain>
    </source>
</reference>
<feature type="domain" description="Heterokaryon incompatibility" evidence="1">
    <location>
        <begin position="175"/>
        <end position="276"/>
    </location>
</feature>
<proteinExistence type="predicted"/>
<dbReference type="Pfam" id="PF06985">
    <property type="entry name" value="HET"/>
    <property type="match status" value="1"/>
</dbReference>
<accession>A0A395M9E0</accession>
<dbReference type="InterPro" id="IPR010730">
    <property type="entry name" value="HET"/>
</dbReference>
<evidence type="ECO:0000313" key="2">
    <source>
        <dbReference type="EMBL" id="RFN44522.1"/>
    </source>
</evidence>